<name>A0A6J6QMU8_9ZZZZ</name>
<dbReference type="AlphaFoldDB" id="A0A6J6QMU8"/>
<gene>
    <name evidence="1" type="ORF">UFOPK2579_01448</name>
</gene>
<proteinExistence type="predicted"/>
<reference evidence="1" key="1">
    <citation type="submission" date="2020-05" db="EMBL/GenBank/DDBJ databases">
        <authorList>
            <person name="Chiriac C."/>
            <person name="Salcher M."/>
            <person name="Ghai R."/>
            <person name="Kavagutti S V."/>
        </authorList>
    </citation>
    <scope>NUCLEOTIDE SEQUENCE</scope>
</reference>
<accession>A0A6J6QMU8</accession>
<dbReference type="EMBL" id="CAEZXR010000166">
    <property type="protein sequence ID" value="CAB4710963.1"/>
    <property type="molecule type" value="Genomic_DNA"/>
</dbReference>
<organism evidence="1">
    <name type="scientific">freshwater metagenome</name>
    <dbReference type="NCBI Taxonomy" id="449393"/>
    <lineage>
        <taxon>unclassified sequences</taxon>
        <taxon>metagenomes</taxon>
        <taxon>ecological metagenomes</taxon>
    </lineage>
</organism>
<sequence length="192" mass="20162">MPDVAVSRGYTPGTVEVLGKPRLSKGKVSLAYRVAGFDADQGLVLRESGSSGTQVVEGLSTTPGRHVVRFRPVAGPGGPRTLELVVQHTGLDRSVVAAGDYVAPAPPAPGAIRSARLVKKGSRVTITFKAPPGVDRIVVAVTGDAGSTTTRALDPSTKRLVLDGWRWDKRVVARITTYAADGRQGPTRTVRS</sequence>
<evidence type="ECO:0000313" key="1">
    <source>
        <dbReference type="EMBL" id="CAB4710963.1"/>
    </source>
</evidence>
<protein>
    <submittedName>
        <fullName evidence="1">Unannotated protein</fullName>
    </submittedName>
</protein>